<keyword evidence="1" id="KW-0812">Transmembrane</keyword>
<gene>
    <name evidence="3" type="ORF">IMG5_148650</name>
</gene>
<dbReference type="CDD" id="cd00170">
    <property type="entry name" value="SEC14"/>
    <property type="match status" value="1"/>
</dbReference>
<evidence type="ECO:0000259" key="2">
    <source>
        <dbReference type="PROSITE" id="PS50191"/>
    </source>
</evidence>
<protein>
    <recommendedName>
        <fullName evidence="2">CRAL-TRIO domain-containing protein</fullName>
    </recommendedName>
</protein>
<dbReference type="Proteomes" id="UP000008983">
    <property type="component" value="Unassembled WGS sequence"/>
</dbReference>
<feature type="transmembrane region" description="Helical" evidence="1">
    <location>
        <begin position="291"/>
        <end position="308"/>
    </location>
</feature>
<feature type="domain" description="CRAL-TRIO" evidence="2">
    <location>
        <begin position="126"/>
        <end position="289"/>
    </location>
</feature>
<accession>G0QYC1</accession>
<dbReference type="InterPro" id="IPR001251">
    <property type="entry name" value="CRAL-TRIO_dom"/>
</dbReference>
<dbReference type="GeneID" id="14905905"/>
<dbReference type="OMA" id="HEYDDPI"/>
<dbReference type="OrthoDB" id="75724at2759"/>
<dbReference type="Gene3D" id="3.40.525.10">
    <property type="entry name" value="CRAL-TRIO lipid binding domain"/>
    <property type="match status" value="1"/>
</dbReference>
<dbReference type="RefSeq" id="XP_004031020.1">
    <property type="nucleotide sequence ID" value="XM_004030972.1"/>
</dbReference>
<evidence type="ECO:0000313" key="3">
    <source>
        <dbReference type="EMBL" id="EGR29784.1"/>
    </source>
</evidence>
<organism evidence="3 4">
    <name type="scientific">Ichthyophthirius multifiliis</name>
    <name type="common">White spot disease agent</name>
    <name type="synonym">Ich</name>
    <dbReference type="NCBI Taxonomy" id="5932"/>
    <lineage>
        <taxon>Eukaryota</taxon>
        <taxon>Sar</taxon>
        <taxon>Alveolata</taxon>
        <taxon>Ciliophora</taxon>
        <taxon>Intramacronucleata</taxon>
        <taxon>Oligohymenophorea</taxon>
        <taxon>Hymenostomatida</taxon>
        <taxon>Ophryoglenina</taxon>
        <taxon>Ichthyophthirius</taxon>
    </lineage>
</organism>
<dbReference type="InterPro" id="IPR036865">
    <property type="entry name" value="CRAL-TRIO_dom_sf"/>
</dbReference>
<dbReference type="eggNOG" id="KOG1470">
    <property type="taxonomic scope" value="Eukaryota"/>
</dbReference>
<reference evidence="3 4" key="1">
    <citation type="submission" date="2011-07" db="EMBL/GenBank/DDBJ databases">
        <authorList>
            <person name="Coyne R."/>
            <person name="Brami D."/>
            <person name="Johnson J."/>
            <person name="Hostetler J."/>
            <person name="Hannick L."/>
            <person name="Clark T."/>
            <person name="Cassidy-Hanley D."/>
            <person name="Inman J."/>
        </authorList>
    </citation>
    <scope>NUCLEOTIDE SEQUENCE [LARGE SCALE GENOMIC DNA]</scope>
    <source>
        <strain evidence="3 4">G5</strain>
    </source>
</reference>
<keyword evidence="4" id="KW-1185">Reference proteome</keyword>
<dbReference type="PROSITE" id="PS50191">
    <property type="entry name" value="CRAL_TRIO"/>
    <property type="match status" value="1"/>
</dbReference>
<dbReference type="SUPFAM" id="SSF52087">
    <property type="entry name" value="CRAL/TRIO domain"/>
    <property type="match status" value="1"/>
</dbReference>
<dbReference type="SMART" id="SM00516">
    <property type="entry name" value="SEC14"/>
    <property type="match status" value="1"/>
</dbReference>
<keyword evidence="1" id="KW-0472">Membrane</keyword>
<evidence type="ECO:0000256" key="1">
    <source>
        <dbReference type="SAM" id="Phobius"/>
    </source>
</evidence>
<evidence type="ECO:0000313" key="4">
    <source>
        <dbReference type="Proteomes" id="UP000008983"/>
    </source>
</evidence>
<proteinExistence type="predicted"/>
<keyword evidence="1" id="KW-1133">Transmembrane helix</keyword>
<sequence>MKNNLESPNNYQFLNPPKQAYLYFPSISQQINGEGIKGNRWYFEGNSQYTDFENQEYQKFENQLQQNTQDQEVFNDYKYWNKANKMRFIQASGYNYQNTIASAKSHNTWRQATLSQLYSDELIKNQDEIYKFLTSGIIYLHGRDSRFRPIMVLNAYKLDFKQFEEDKMILYISYFLEVVINNMLLPGQVENWVIILDFNNTGLFSLPIFKFEKIIKFLQSNYRARMYKLYCVNCSNTVWIPWKAVQHFLEENTVNKVNIIKSNCPSDLFKHCNKIQVEQKFGGNAPNVTQYQWYFILFLQIIIILYFIRPPNIIQGDLESEEINQLITIEQYKQMYNEEKLKNCIILDEYIQ</sequence>
<dbReference type="Pfam" id="PF00650">
    <property type="entry name" value="CRAL_TRIO"/>
    <property type="match status" value="1"/>
</dbReference>
<dbReference type="InParanoid" id="G0QYC1"/>
<name>G0QYC1_ICHMU</name>
<dbReference type="AlphaFoldDB" id="G0QYC1"/>
<dbReference type="PANTHER" id="PTHR46818">
    <property type="entry name" value="DOMAIN-CONTAINING PROTEIN, PUTATIVE-RELATED"/>
    <property type="match status" value="1"/>
</dbReference>
<dbReference type="EMBL" id="GL984106">
    <property type="protein sequence ID" value="EGR29784.1"/>
    <property type="molecule type" value="Genomic_DNA"/>
</dbReference>
<dbReference type="PANTHER" id="PTHR46818:SF1">
    <property type="entry name" value="CHROMOSOME UNDETERMINED SCAFFOLD_125, WHOLE GENOME SHOTGUN SEQUENCE"/>
    <property type="match status" value="1"/>
</dbReference>